<comment type="caution">
    <text evidence="1">The sequence shown here is derived from an EMBL/GenBank/DDBJ whole genome shotgun (WGS) entry which is preliminary data.</text>
</comment>
<protein>
    <submittedName>
        <fullName evidence="1">Uncharacterized protein</fullName>
    </submittedName>
</protein>
<gene>
    <name evidence="1" type="ORF">NDU88_004568</name>
</gene>
<sequence>MRDWCRPGAGCQTEHWSEPLSRVGEAWRGLHILRAEAYNFVQLEEPTGEETGFAQDGTQKQETCMLADCVAWKHQARLRVYGVRKKSSPGVRGQEEGR</sequence>
<keyword evidence="2" id="KW-1185">Reference proteome</keyword>
<dbReference type="AlphaFoldDB" id="A0AAV7NSV3"/>
<accession>A0AAV7NSV3</accession>
<name>A0AAV7NSV3_PLEWA</name>
<evidence type="ECO:0000313" key="2">
    <source>
        <dbReference type="Proteomes" id="UP001066276"/>
    </source>
</evidence>
<reference evidence="1" key="1">
    <citation type="journal article" date="2022" name="bioRxiv">
        <title>Sequencing and chromosome-scale assembly of the giantPleurodeles waltlgenome.</title>
        <authorList>
            <person name="Brown T."/>
            <person name="Elewa A."/>
            <person name="Iarovenko S."/>
            <person name="Subramanian E."/>
            <person name="Araus A.J."/>
            <person name="Petzold A."/>
            <person name="Susuki M."/>
            <person name="Suzuki K.-i.T."/>
            <person name="Hayashi T."/>
            <person name="Toyoda A."/>
            <person name="Oliveira C."/>
            <person name="Osipova E."/>
            <person name="Leigh N.D."/>
            <person name="Simon A."/>
            <person name="Yun M.H."/>
        </authorList>
    </citation>
    <scope>NUCLEOTIDE SEQUENCE</scope>
    <source>
        <strain evidence="1">20211129_DDA</strain>
        <tissue evidence="1">Liver</tissue>
    </source>
</reference>
<dbReference type="EMBL" id="JANPWB010000012">
    <property type="protein sequence ID" value="KAJ1116353.1"/>
    <property type="molecule type" value="Genomic_DNA"/>
</dbReference>
<organism evidence="1 2">
    <name type="scientific">Pleurodeles waltl</name>
    <name type="common">Iberian ribbed newt</name>
    <dbReference type="NCBI Taxonomy" id="8319"/>
    <lineage>
        <taxon>Eukaryota</taxon>
        <taxon>Metazoa</taxon>
        <taxon>Chordata</taxon>
        <taxon>Craniata</taxon>
        <taxon>Vertebrata</taxon>
        <taxon>Euteleostomi</taxon>
        <taxon>Amphibia</taxon>
        <taxon>Batrachia</taxon>
        <taxon>Caudata</taxon>
        <taxon>Salamandroidea</taxon>
        <taxon>Salamandridae</taxon>
        <taxon>Pleurodelinae</taxon>
        <taxon>Pleurodeles</taxon>
    </lineage>
</organism>
<proteinExistence type="predicted"/>
<dbReference type="Proteomes" id="UP001066276">
    <property type="component" value="Chromosome 8"/>
</dbReference>
<evidence type="ECO:0000313" key="1">
    <source>
        <dbReference type="EMBL" id="KAJ1116353.1"/>
    </source>
</evidence>